<dbReference type="AlphaFoldDB" id="A0A6A4SM53"/>
<protein>
    <submittedName>
        <fullName evidence="1">Uncharacterized protein</fullName>
    </submittedName>
</protein>
<accession>A0A6A4SM53</accession>
<gene>
    <name evidence="1" type="ORF">F2P81_013755</name>
</gene>
<proteinExistence type="predicted"/>
<comment type="caution">
    <text evidence="1">The sequence shown here is derived from an EMBL/GenBank/DDBJ whole genome shotgun (WGS) entry which is preliminary data.</text>
</comment>
<evidence type="ECO:0000313" key="1">
    <source>
        <dbReference type="EMBL" id="KAF0033689.1"/>
    </source>
</evidence>
<sequence>MLMAKYCFCPKRATKPPCQTDERTGHSKKVNRMLEHANCGLSKFRRLDLMVNSFLALVSSRRKKGSWDTEYELRQMWSSITLGVKIIQTTGKL</sequence>
<organism evidence="1 2">
    <name type="scientific">Scophthalmus maximus</name>
    <name type="common">Turbot</name>
    <name type="synonym">Psetta maxima</name>
    <dbReference type="NCBI Taxonomy" id="52904"/>
    <lineage>
        <taxon>Eukaryota</taxon>
        <taxon>Metazoa</taxon>
        <taxon>Chordata</taxon>
        <taxon>Craniata</taxon>
        <taxon>Vertebrata</taxon>
        <taxon>Euteleostomi</taxon>
        <taxon>Actinopterygii</taxon>
        <taxon>Neopterygii</taxon>
        <taxon>Teleostei</taxon>
        <taxon>Neoteleostei</taxon>
        <taxon>Acanthomorphata</taxon>
        <taxon>Carangaria</taxon>
        <taxon>Pleuronectiformes</taxon>
        <taxon>Pleuronectoidei</taxon>
        <taxon>Scophthalmidae</taxon>
        <taxon>Scophthalmus</taxon>
    </lineage>
</organism>
<evidence type="ECO:0000313" key="2">
    <source>
        <dbReference type="Proteomes" id="UP000438429"/>
    </source>
</evidence>
<name>A0A6A4SM53_SCOMX</name>
<dbReference type="Proteomes" id="UP000438429">
    <property type="component" value="Unassembled WGS sequence"/>
</dbReference>
<reference evidence="1 2" key="1">
    <citation type="submission" date="2019-06" db="EMBL/GenBank/DDBJ databases">
        <title>Draft genomes of female and male turbot (Scophthalmus maximus).</title>
        <authorList>
            <person name="Xu H."/>
            <person name="Xu X.-W."/>
            <person name="Shao C."/>
            <person name="Chen S."/>
        </authorList>
    </citation>
    <scope>NUCLEOTIDE SEQUENCE [LARGE SCALE GENOMIC DNA]</scope>
    <source>
        <strain evidence="1">Ysfricsl-2016a</strain>
        <tissue evidence="1">Blood</tissue>
    </source>
</reference>
<dbReference type="EMBL" id="VEVO01000012">
    <property type="protein sequence ID" value="KAF0033689.1"/>
    <property type="molecule type" value="Genomic_DNA"/>
</dbReference>